<keyword evidence="1" id="KW-0812">Transmembrane</keyword>
<proteinExistence type="predicted"/>
<gene>
    <name evidence="2" type="ORF">ACFHYQ_02895</name>
</gene>
<evidence type="ECO:0000313" key="3">
    <source>
        <dbReference type="Proteomes" id="UP001589870"/>
    </source>
</evidence>
<feature type="transmembrane region" description="Helical" evidence="1">
    <location>
        <begin position="7"/>
        <end position="29"/>
    </location>
</feature>
<comment type="caution">
    <text evidence="2">The sequence shown here is derived from an EMBL/GenBank/DDBJ whole genome shotgun (WGS) entry which is preliminary data.</text>
</comment>
<dbReference type="RefSeq" id="WP_394299461.1">
    <property type="nucleotide sequence ID" value="NZ_JBHMQT010000003.1"/>
</dbReference>
<keyword evidence="1" id="KW-0472">Membrane</keyword>
<keyword evidence="1" id="KW-1133">Transmembrane helix</keyword>
<dbReference type="Pfam" id="PF10823">
    <property type="entry name" value="DUF2568"/>
    <property type="match status" value="1"/>
</dbReference>
<dbReference type="InterPro" id="IPR021214">
    <property type="entry name" value="DUF2568"/>
</dbReference>
<accession>A0ABV6TZN3</accession>
<organism evidence="2 3">
    <name type="scientific">Sphaerimonospora cavernae</name>
    <dbReference type="NCBI Taxonomy" id="1740611"/>
    <lineage>
        <taxon>Bacteria</taxon>
        <taxon>Bacillati</taxon>
        <taxon>Actinomycetota</taxon>
        <taxon>Actinomycetes</taxon>
        <taxon>Streptosporangiales</taxon>
        <taxon>Streptosporangiaceae</taxon>
        <taxon>Sphaerimonospora</taxon>
    </lineage>
</organism>
<name>A0ABV6TZN3_9ACTN</name>
<protein>
    <submittedName>
        <fullName evidence="2">YrdB family protein</fullName>
    </submittedName>
</protein>
<feature type="transmembrane region" description="Helical" evidence="1">
    <location>
        <begin position="35"/>
        <end position="56"/>
    </location>
</feature>
<keyword evidence="3" id="KW-1185">Reference proteome</keyword>
<feature type="transmembrane region" description="Helical" evidence="1">
    <location>
        <begin position="76"/>
        <end position="104"/>
    </location>
</feature>
<reference evidence="2 3" key="1">
    <citation type="submission" date="2024-09" db="EMBL/GenBank/DDBJ databases">
        <authorList>
            <person name="Sun Q."/>
            <person name="Mori K."/>
        </authorList>
    </citation>
    <scope>NUCLEOTIDE SEQUENCE [LARGE SCALE GENOMIC DNA]</scope>
    <source>
        <strain evidence="2 3">TBRC 1851</strain>
    </source>
</reference>
<sequence>MLTAVKGVAAGLMFLLELGVLFSVGRWGFTLDAGIVVRILLGLGTPAVFATLWGLFAAGGKAPYQLHGLARAAFEVVWFGGGAAALAASGMVTAGVVFAVLYVADAVARLLTHQV</sequence>
<evidence type="ECO:0000256" key="1">
    <source>
        <dbReference type="SAM" id="Phobius"/>
    </source>
</evidence>
<dbReference type="Proteomes" id="UP001589870">
    <property type="component" value="Unassembled WGS sequence"/>
</dbReference>
<evidence type="ECO:0000313" key="2">
    <source>
        <dbReference type="EMBL" id="MFC0861239.1"/>
    </source>
</evidence>
<dbReference type="EMBL" id="JBHMQT010000003">
    <property type="protein sequence ID" value="MFC0861239.1"/>
    <property type="molecule type" value="Genomic_DNA"/>
</dbReference>